<dbReference type="Proteomes" id="UP000594263">
    <property type="component" value="Unplaced"/>
</dbReference>
<evidence type="ECO:0000313" key="12">
    <source>
        <dbReference type="EnsemblPlants" id="Kaladp0032s0071.1.v1.1"/>
    </source>
</evidence>
<keyword evidence="4" id="KW-0346">Stress response</keyword>
<evidence type="ECO:0000256" key="6">
    <source>
        <dbReference type="ARBA" id="ARBA00023163"/>
    </source>
</evidence>
<dbReference type="PANTHER" id="PTHR10015:SF427">
    <property type="entry name" value="HEAT SHOCK FACTOR PROTEIN"/>
    <property type="match status" value="1"/>
</dbReference>
<dbReference type="Pfam" id="PF00447">
    <property type="entry name" value="HSF_DNA-bind"/>
    <property type="match status" value="1"/>
</dbReference>
<evidence type="ECO:0000259" key="11">
    <source>
        <dbReference type="PROSITE" id="PS00434"/>
    </source>
</evidence>
<keyword evidence="5" id="KW-0238">DNA-binding</keyword>
<keyword evidence="7" id="KW-0539">Nucleus</keyword>
<dbReference type="OMA" id="VENFTMP"/>
<comment type="similarity">
    <text evidence="8">Belongs to the HSF family.</text>
</comment>
<evidence type="ECO:0000256" key="10">
    <source>
        <dbReference type="SAM" id="MobiDB-lite"/>
    </source>
</evidence>
<feature type="coiled-coil region" evidence="9">
    <location>
        <begin position="142"/>
        <end position="169"/>
    </location>
</feature>
<evidence type="ECO:0000256" key="1">
    <source>
        <dbReference type="ARBA" id="ARBA00004123"/>
    </source>
</evidence>
<keyword evidence="3" id="KW-0805">Transcription regulation</keyword>
<dbReference type="FunFam" id="1.10.10.10:FF:000057">
    <property type="entry name" value="Heat shock transcription factor 1"/>
    <property type="match status" value="1"/>
</dbReference>
<dbReference type="GO" id="GO:0000978">
    <property type="term" value="F:RNA polymerase II cis-regulatory region sequence-specific DNA binding"/>
    <property type="evidence" value="ECO:0007669"/>
    <property type="project" value="TreeGrafter"/>
</dbReference>
<dbReference type="Gramene" id="Kaladp0032s0071.1.v1.1">
    <property type="protein sequence ID" value="Kaladp0032s0071.1.v1.1"/>
    <property type="gene ID" value="Kaladp0032s0071.v1.1"/>
</dbReference>
<proteinExistence type="inferred from homology"/>
<reference evidence="12" key="1">
    <citation type="submission" date="2021-01" db="UniProtKB">
        <authorList>
            <consortium name="EnsemblPlants"/>
        </authorList>
    </citation>
    <scope>IDENTIFICATION</scope>
</reference>
<feature type="region of interest" description="Disordered" evidence="10">
    <location>
        <begin position="1"/>
        <end position="23"/>
    </location>
</feature>
<dbReference type="InterPro" id="IPR000232">
    <property type="entry name" value="HSF_DNA-bd"/>
</dbReference>
<dbReference type="Gene3D" id="1.10.10.10">
    <property type="entry name" value="Winged helix-like DNA-binding domain superfamily/Winged helix DNA-binding domain"/>
    <property type="match status" value="1"/>
</dbReference>
<evidence type="ECO:0000256" key="5">
    <source>
        <dbReference type="ARBA" id="ARBA00023125"/>
    </source>
</evidence>
<dbReference type="GO" id="GO:0005634">
    <property type="term" value="C:nucleus"/>
    <property type="evidence" value="ECO:0007669"/>
    <property type="project" value="UniProtKB-SubCell"/>
</dbReference>
<dbReference type="InterPro" id="IPR036390">
    <property type="entry name" value="WH_DNA-bd_sf"/>
</dbReference>
<comment type="subcellular location">
    <subcellularLocation>
        <location evidence="1">Nucleus</location>
    </subcellularLocation>
</comment>
<dbReference type="PANTHER" id="PTHR10015">
    <property type="entry name" value="HEAT SHOCK TRANSCRIPTION FACTOR"/>
    <property type="match status" value="1"/>
</dbReference>
<evidence type="ECO:0000256" key="9">
    <source>
        <dbReference type="SAM" id="Coils"/>
    </source>
</evidence>
<accession>A0A7N0TCJ4</accession>
<organism evidence="12 13">
    <name type="scientific">Kalanchoe fedtschenkoi</name>
    <name type="common">Lavender scallops</name>
    <name type="synonym">South American air plant</name>
    <dbReference type="NCBI Taxonomy" id="63787"/>
    <lineage>
        <taxon>Eukaryota</taxon>
        <taxon>Viridiplantae</taxon>
        <taxon>Streptophyta</taxon>
        <taxon>Embryophyta</taxon>
        <taxon>Tracheophyta</taxon>
        <taxon>Spermatophyta</taxon>
        <taxon>Magnoliopsida</taxon>
        <taxon>eudicotyledons</taxon>
        <taxon>Gunneridae</taxon>
        <taxon>Pentapetalae</taxon>
        <taxon>Saxifragales</taxon>
        <taxon>Crassulaceae</taxon>
        <taxon>Kalanchoe</taxon>
    </lineage>
</organism>
<evidence type="ECO:0000313" key="13">
    <source>
        <dbReference type="Proteomes" id="UP000594263"/>
    </source>
</evidence>
<dbReference type="GO" id="GO:0006357">
    <property type="term" value="P:regulation of transcription by RNA polymerase II"/>
    <property type="evidence" value="ECO:0007669"/>
    <property type="project" value="TreeGrafter"/>
</dbReference>
<evidence type="ECO:0000256" key="7">
    <source>
        <dbReference type="ARBA" id="ARBA00023242"/>
    </source>
</evidence>
<evidence type="ECO:0000256" key="3">
    <source>
        <dbReference type="ARBA" id="ARBA00023015"/>
    </source>
</evidence>
<feature type="compositionally biased region" description="Polar residues" evidence="10">
    <location>
        <begin position="216"/>
        <end position="225"/>
    </location>
</feature>
<keyword evidence="13" id="KW-1185">Reference proteome</keyword>
<sequence length="500" mass="54286">MEGAAAEGGVGGGGPGGGSIGGGLPPPFLSKTYDMVDDASTDGVVSWSSGNNSFVVWNVAEFSKELLPKYFKHSNFSSFVRQLNTYGFRKVDPDRWEFANEGFLRGKKHLLKTINRRKAPHVNSPAPQIQTAAVGACIEVGKFGLEEEVERLKRDKNLLMQELVRLKQQQQSTDHQLQTVGSRVQMMEQRQQQMMSFLAKAMQSPGFMSQLVQQQNESSRRITNSSKKRRLPNQDEPVFRTYGDRTPDGQVTKFQPLLNEAAASMLRQILNMNVSAQRETSLWKPDAFLIDDVSSSLNAFDSGSSSSRLSGVTLAEVTPSSALSPQLEPSFPAKGMCGGVTEVQSPPHLLAAQLQPSKYPATELLNTGATSILPDLSDHLGLPKNIVGLPGTSIADTGAKMGSVHPMMLAGDGSPTKSNTELSDDDGAKLPGIDDVFWEQFLSTSPLTGETDEMSSVLDDGIAQELDITSGQEALWNRGQHVDQLTEQMGLLTSNATIRR</sequence>
<dbReference type="AlphaFoldDB" id="A0A7N0TCJ4"/>
<dbReference type="GO" id="GO:0034605">
    <property type="term" value="P:cellular response to heat"/>
    <property type="evidence" value="ECO:0007669"/>
    <property type="project" value="TreeGrafter"/>
</dbReference>
<feature type="domain" description="HSF-type DNA-binding" evidence="11">
    <location>
        <begin position="67"/>
        <end position="91"/>
    </location>
</feature>
<evidence type="ECO:0000256" key="8">
    <source>
        <dbReference type="RuleBase" id="RU004020"/>
    </source>
</evidence>
<evidence type="ECO:0000256" key="2">
    <source>
        <dbReference type="ARBA" id="ARBA00022553"/>
    </source>
</evidence>
<dbReference type="SMART" id="SM00415">
    <property type="entry name" value="HSF"/>
    <property type="match status" value="1"/>
</dbReference>
<keyword evidence="6" id="KW-0804">Transcription</keyword>
<dbReference type="SUPFAM" id="SSF46785">
    <property type="entry name" value="Winged helix' DNA-binding domain"/>
    <property type="match status" value="1"/>
</dbReference>
<dbReference type="PROSITE" id="PS00434">
    <property type="entry name" value="HSF_DOMAIN"/>
    <property type="match status" value="1"/>
</dbReference>
<dbReference type="EnsemblPlants" id="Kaladp0032s0071.1.v1.1">
    <property type="protein sequence ID" value="Kaladp0032s0071.1.v1.1"/>
    <property type="gene ID" value="Kaladp0032s0071.v1.1"/>
</dbReference>
<evidence type="ECO:0000256" key="4">
    <source>
        <dbReference type="ARBA" id="ARBA00023016"/>
    </source>
</evidence>
<keyword evidence="2" id="KW-0597">Phosphoprotein</keyword>
<dbReference type="GO" id="GO:0003700">
    <property type="term" value="F:DNA-binding transcription factor activity"/>
    <property type="evidence" value="ECO:0007669"/>
    <property type="project" value="InterPro"/>
</dbReference>
<dbReference type="InterPro" id="IPR036388">
    <property type="entry name" value="WH-like_DNA-bd_sf"/>
</dbReference>
<name>A0A7N0TCJ4_KALFE</name>
<dbReference type="PRINTS" id="PR00056">
    <property type="entry name" value="HSFDOMAIN"/>
</dbReference>
<keyword evidence="9" id="KW-0175">Coiled coil</keyword>
<feature type="region of interest" description="Disordered" evidence="10">
    <location>
        <begin position="216"/>
        <end position="249"/>
    </location>
</feature>
<protein>
    <recommendedName>
        <fullName evidence="11">HSF-type DNA-binding domain-containing protein</fullName>
    </recommendedName>
</protein>